<dbReference type="EMBL" id="JGVH01000082">
    <property type="protein sequence ID" value="KER01449.1"/>
    <property type="molecule type" value="Genomic_DNA"/>
</dbReference>
<dbReference type="Pfam" id="PF07395">
    <property type="entry name" value="Mig-14"/>
    <property type="match status" value="1"/>
</dbReference>
<evidence type="ECO:0000313" key="1">
    <source>
        <dbReference type="EMBL" id="KER01449.1"/>
    </source>
</evidence>
<reference evidence="1 2" key="1">
    <citation type="submission" date="2014-03" db="EMBL/GenBank/DDBJ databases">
        <title>Draft Genome of Photorhabdus temperata Meg1.</title>
        <authorList>
            <person name="Hurst S.G.IV."/>
            <person name="Morris K."/>
            <person name="Thomas K."/>
            <person name="Tisa L.S."/>
        </authorList>
    </citation>
    <scope>NUCLEOTIDE SEQUENCE [LARGE SCALE GENOMIC DNA]</scope>
    <source>
        <strain evidence="1 2">Meg1</strain>
    </source>
</reference>
<dbReference type="PATRIC" id="fig|1393735.3.peg.4036"/>
<dbReference type="Proteomes" id="UP000028002">
    <property type="component" value="Unassembled WGS sequence"/>
</dbReference>
<dbReference type="PIRSF" id="PIRSF029703">
    <property type="entry name" value="Mig-14"/>
    <property type="match status" value="1"/>
</dbReference>
<comment type="caution">
    <text evidence="1">The sequence shown here is derived from an EMBL/GenBank/DDBJ whole genome shotgun (WGS) entry which is preliminary data.</text>
</comment>
<accession>A0A081RRZ6</accession>
<protein>
    <submittedName>
        <fullName evidence="1">Mig-14</fullName>
    </submittedName>
</protein>
<name>A0A081RRZ6_PHOTE</name>
<organism evidence="1 2">
    <name type="scientific">Photorhabdus temperata subsp. temperata Meg1</name>
    <dbReference type="NCBI Taxonomy" id="1393735"/>
    <lineage>
        <taxon>Bacteria</taxon>
        <taxon>Pseudomonadati</taxon>
        <taxon>Pseudomonadota</taxon>
        <taxon>Gammaproteobacteria</taxon>
        <taxon>Enterobacterales</taxon>
        <taxon>Morganellaceae</taxon>
        <taxon>Photorhabdus</taxon>
    </lineage>
</organism>
<sequence>MTFSRKYPRGSIRRFISGWKECSIERYQQAYSLYGGGISTHPNIVNFLNKKSGNNFIFYVKENPETENVIEGAYFTCKDHHLAASHQKNYHFFTYDEIIFPIAKHLKTLIPGKSKTISLLHKENFINVCYGRLNKRTVCLAKENFSYKTKRNRSNEINKFKRSGGEIHQINDFTCQEFVDIYTTLYEKRWTYKTHNQEEKEKLIELYTELKQHLYGNVLTINGTPVAYDLVIKADSPQWISFDAVDGGLDPEYSNLSVGSVLMWLNIQNASELCQQHQKTMRYSIGRPSLAYKDRWCNRHPLVRSLF</sequence>
<dbReference type="InterPro" id="IPR016181">
    <property type="entry name" value="Acyl_CoA_acyltransferase"/>
</dbReference>
<evidence type="ECO:0000313" key="2">
    <source>
        <dbReference type="Proteomes" id="UP000028002"/>
    </source>
</evidence>
<proteinExistence type="predicted"/>
<dbReference type="Gene3D" id="3.40.630.30">
    <property type="match status" value="1"/>
</dbReference>
<gene>
    <name evidence="1" type="ORF">MEG1DRAFT_03943</name>
</gene>
<dbReference type="RefSeq" id="WP_023045067.1">
    <property type="nucleotide sequence ID" value="NZ_CAWLUD010000082.1"/>
</dbReference>
<dbReference type="SUPFAM" id="SSF55729">
    <property type="entry name" value="Acyl-CoA N-acyltransferases (Nat)"/>
    <property type="match status" value="1"/>
</dbReference>
<dbReference type="InterPro" id="IPR009977">
    <property type="entry name" value="Mig-14"/>
</dbReference>
<dbReference type="AlphaFoldDB" id="A0A081RRZ6"/>